<organism evidence="10 11">
    <name type="scientific">Apiospora kogelbergensis</name>
    <dbReference type="NCBI Taxonomy" id="1337665"/>
    <lineage>
        <taxon>Eukaryota</taxon>
        <taxon>Fungi</taxon>
        <taxon>Dikarya</taxon>
        <taxon>Ascomycota</taxon>
        <taxon>Pezizomycotina</taxon>
        <taxon>Sordariomycetes</taxon>
        <taxon>Xylariomycetidae</taxon>
        <taxon>Amphisphaeriales</taxon>
        <taxon>Apiosporaceae</taxon>
        <taxon>Apiospora</taxon>
    </lineage>
</organism>
<dbReference type="SUPFAM" id="SSF55666">
    <property type="entry name" value="Ribonuclease PH domain 2-like"/>
    <property type="match status" value="1"/>
</dbReference>
<dbReference type="InterPro" id="IPR050080">
    <property type="entry name" value="RNase_PH"/>
</dbReference>
<evidence type="ECO:0000256" key="3">
    <source>
        <dbReference type="ARBA" id="ARBA00006678"/>
    </source>
</evidence>
<dbReference type="GO" id="GO:0071028">
    <property type="term" value="P:nuclear mRNA surveillance"/>
    <property type="evidence" value="ECO:0007669"/>
    <property type="project" value="TreeGrafter"/>
</dbReference>
<dbReference type="AlphaFoldDB" id="A0AAW0QC12"/>
<keyword evidence="4" id="KW-0963">Cytoplasm</keyword>
<dbReference type="Pfam" id="PF01138">
    <property type="entry name" value="RNase_PH"/>
    <property type="match status" value="1"/>
</dbReference>
<dbReference type="CDD" id="cd11370">
    <property type="entry name" value="RNase_PH_RRP41"/>
    <property type="match status" value="1"/>
</dbReference>
<dbReference type="GO" id="GO:0034475">
    <property type="term" value="P:U4 snRNA 3'-end processing"/>
    <property type="evidence" value="ECO:0007669"/>
    <property type="project" value="TreeGrafter"/>
</dbReference>
<evidence type="ECO:0000256" key="1">
    <source>
        <dbReference type="ARBA" id="ARBA00004496"/>
    </source>
</evidence>
<keyword evidence="11" id="KW-1185">Reference proteome</keyword>
<dbReference type="GO" id="GO:0000177">
    <property type="term" value="C:cytoplasmic exosome (RNase complex)"/>
    <property type="evidence" value="ECO:0007669"/>
    <property type="project" value="TreeGrafter"/>
</dbReference>
<dbReference type="PANTHER" id="PTHR11953:SF0">
    <property type="entry name" value="EXOSOME COMPLEX COMPONENT RRP41"/>
    <property type="match status" value="1"/>
</dbReference>
<dbReference type="GO" id="GO:0000176">
    <property type="term" value="C:nuclear exosome (RNase complex)"/>
    <property type="evidence" value="ECO:0007669"/>
    <property type="project" value="UniProtKB-ARBA"/>
</dbReference>
<dbReference type="GO" id="GO:0071051">
    <property type="term" value="P:poly(A)-dependent snoRNA 3'-end processing"/>
    <property type="evidence" value="ECO:0007669"/>
    <property type="project" value="TreeGrafter"/>
</dbReference>
<dbReference type="Pfam" id="PF03725">
    <property type="entry name" value="RNase_PH_C"/>
    <property type="match status" value="1"/>
</dbReference>
<dbReference type="InterPro" id="IPR001247">
    <property type="entry name" value="ExoRNase_PH_dom1"/>
</dbReference>
<name>A0AAW0QC12_9PEZI</name>
<dbReference type="SUPFAM" id="SSF54211">
    <property type="entry name" value="Ribosomal protein S5 domain 2-like"/>
    <property type="match status" value="1"/>
</dbReference>
<evidence type="ECO:0000256" key="2">
    <source>
        <dbReference type="ARBA" id="ARBA00004604"/>
    </source>
</evidence>
<proteinExistence type="inferred from homology"/>
<dbReference type="GO" id="GO:0005730">
    <property type="term" value="C:nucleolus"/>
    <property type="evidence" value="ECO:0007669"/>
    <property type="project" value="UniProtKB-SubCell"/>
</dbReference>
<comment type="caution">
    <text evidence="10">The sequence shown here is derived from an EMBL/GenBank/DDBJ whole genome shotgun (WGS) entry which is preliminary data.</text>
</comment>
<dbReference type="InterPro" id="IPR036345">
    <property type="entry name" value="ExoRNase_PH_dom2_sf"/>
</dbReference>
<dbReference type="GO" id="GO:0003723">
    <property type="term" value="F:RNA binding"/>
    <property type="evidence" value="ECO:0007669"/>
    <property type="project" value="TreeGrafter"/>
</dbReference>
<dbReference type="InterPro" id="IPR027408">
    <property type="entry name" value="PNPase/RNase_PH_dom_sf"/>
</dbReference>
<evidence type="ECO:0000256" key="4">
    <source>
        <dbReference type="ARBA" id="ARBA00022490"/>
    </source>
</evidence>
<reference evidence="10 11" key="1">
    <citation type="submission" date="2023-01" db="EMBL/GenBank/DDBJ databases">
        <title>Analysis of 21 Apiospora genomes using comparative genomics revels a genus with tremendous synthesis potential of carbohydrate active enzymes and secondary metabolites.</title>
        <authorList>
            <person name="Sorensen T."/>
        </authorList>
    </citation>
    <scope>NUCLEOTIDE SEQUENCE [LARGE SCALE GENOMIC DNA]</scope>
    <source>
        <strain evidence="10 11">CBS 117206</strain>
    </source>
</reference>
<evidence type="ECO:0000313" key="10">
    <source>
        <dbReference type="EMBL" id="KAK8099871.1"/>
    </source>
</evidence>
<dbReference type="InterPro" id="IPR015847">
    <property type="entry name" value="ExoRNase_PH_dom2"/>
</dbReference>
<dbReference type="Proteomes" id="UP001392437">
    <property type="component" value="Unassembled WGS sequence"/>
</dbReference>
<protein>
    <recommendedName>
        <fullName evidence="7">Ribosomal RNA-processing protein 41</fullName>
    </recommendedName>
</protein>
<evidence type="ECO:0000259" key="8">
    <source>
        <dbReference type="Pfam" id="PF01138"/>
    </source>
</evidence>
<sequence>MPLDTSTYNLALLRVDGRRWNELRDQRGQMGVQPSADGSAYLQMGNTKIQAIVAGPNERDASKTNSSASTAATAGGLGATVAVGITVAPFATVDRKRRGRNDKRLQEMQTTLAAALAAAVQGQAYGPRSTIHVSLHVLSQDGSLLAALVNAASLALVDAGVPMTDYLVACTAGSTSSYAAADEAADPLLDLNTQEEQELPFLTLATLGASDKVVAMVCESRVQLARLEGMMATAADGCKGVRDFLDRVVREKGEIMVQEGAVGRGEVVSSMDLD</sequence>
<dbReference type="EMBL" id="JAQQWP010000009">
    <property type="protein sequence ID" value="KAK8099871.1"/>
    <property type="molecule type" value="Genomic_DNA"/>
</dbReference>
<comment type="similarity">
    <text evidence="3">Belongs to the RNase PH family.</text>
</comment>
<dbReference type="Gene3D" id="3.30.230.70">
    <property type="entry name" value="GHMP Kinase, N-terminal domain"/>
    <property type="match status" value="1"/>
</dbReference>
<comment type="subcellular location">
    <subcellularLocation>
        <location evidence="1">Cytoplasm</location>
    </subcellularLocation>
    <subcellularLocation>
        <location evidence="2">Nucleus</location>
        <location evidence="2">Nucleolus</location>
    </subcellularLocation>
</comment>
<evidence type="ECO:0000256" key="7">
    <source>
        <dbReference type="ARBA" id="ARBA00077929"/>
    </source>
</evidence>
<accession>A0AAW0QC12</accession>
<evidence type="ECO:0000256" key="5">
    <source>
        <dbReference type="ARBA" id="ARBA00022835"/>
    </source>
</evidence>
<dbReference type="InterPro" id="IPR020568">
    <property type="entry name" value="Ribosomal_Su5_D2-typ_SF"/>
</dbReference>
<evidence type="ECO:0000256" key="6">
    <source>
        <dbReference type="ARBA" id="ARBA00063066"/>
    </source>
</evidence>
<feature type="domain" description="Exoribonuclease phosphorolytic" evidence="9">
    <location>
        <begin position="169"/>
        <end position="236"/>
    </location>
</feature>
<dbReference type="PANTHER" id="PTHR11953">
    <property type="entry name" value="EXOSOME COMPLEX COMPONENT"/>
    <property type="match status" value="1"/>
</dbReference>
<feature type="domain" description="Exoribonuclease phosphorolytic" evidence="8">
    <location>
        <begin position="22"/>
        <end position="162"/>
    </location>
</feature>
<dbReference type="FunFam" id="3.30.230.70:FF:000004">
    <property type="entry name" value="Exosome complex component Rrp41"/>
    <property type="match status" value="1"/>
</dbReference>
<keyword evidence="5" id="KW-0271">Exosome</keyword>
<comment type="subunit">
    <text evidence="6">Component of the RNA exosome complex. Specifically part of the catalytically inactive RNA exosome core complex (Exo-9) which may associate with the catalytic subunits RRP6 and DIS3 in cytoplasmic- and nuclear-specific RNA exosome complex forms. Exo-9 is formed by a hexameric base ring of RNase PH domain-containing subunits and a cap ring consisting of CSL4, RRP4 and RRP40.</text>
</comment>
<dbReference type="GO" id="GO:0016075">
    <property type="term" value="P:rRNA catabolic process"/>
    <property type="evidence" value="ECO:0007669"/>
    <property type="project" value="TreeGrafter"/>
</dbReference>
<evidence type="ECO:0000313" key="11">
    <source>
        <dbReference type="Proteomes" id="UP001392437"/>
    </source>
</evidence>
<gene>
    <name evidence="10" type="ORF">PG999_010245</name>
</gene>
<evidence type="ECO:0000259" key="9">
    <source>
        <dbReference type="Pfam" id="PF03725"/>
    </source>
</evidence>